<feature type="transmembrane region" description="Helical" evidence="13">
    <location>
        <begin position="1128"/>
        <end position="1147"/>
    </location>
</feature>
<dbReference type="FunCoup" id="A0A1J7IQG6">
    <property type="interactions" value="335"/>
</dbReference>
<dbReference type="Pfam" id="PF00122">
    <property type="entry name" value="E1-E2_ATPase"/>
    <property type="match status" value="1"/>
</dbReference>
<dbReference type="EMBL" id="KV875097">
    <property type="protein sequence ID" value="OIW29863.1"/>
    <property type="molecule type" value="Genomic_DNA"/>
</dbReference>
<evidence type="ECO:0000256" key="12">
    <source>
        <dbReference type="ARBA" id="ARBA00049360"/>
    </source>
</evidence>
<sequence>MEGDTESVASEGPGRSTPRRGLYRLGSNQSRSSVFEDVEMAHDELYSGPMAESMPTSVSAFTHRRARADSTASFAFYDDEEPEESPIIDDEDGESRGRSDVGDMRFGEMADEDDSTDVSTDLERQAPDNDYVLHRRASTLSRGSVRSRLLRRDSDLSGRSEFGKARFNQKTYMVNEDLYIVIASFRTSLVGMTIYVLLCILTFGLAWLLFRWVPRWHVKLVGKPSTLRDSEWVVIENSWNEMAILDVSSKPYGRPISTVFGTPDKVTSYLFDEDQDPILRDLRTLDYRYVRFYYHPVRDKFLLCHGWKDPAWTDVRAVRSGIDSDEKSHRELVFGSNLIDIEQKPVFRLLVDEVFHPFYVFQIASLILWSMDQYYYYAVAIFLMSVGSIVTTLVETKSTMKRLKEISRFECDVRVMRNGFWRYVASGDLVPGDIYEISDPNLEQFPADSLLLAGDCIVNESMLTGESVPVSKTPATDESIHHLDLTASTMMPEIAKHFLFCGTKIIRVRRPQEDPNQEAVALAMVVRTGFNTTKGSLVRSMLFPKPSGFKFYRDSFRYISVMGGVALLGFVASFVNFIRLRLAWHLIIVRALDLITIVVPPALPATLTIGTNFALSRLKQKQIFCISPQRVNVGGKIDIMCFDKTGTLTEEGLDVLGVRVVSRDNNRFSETVSDPHQLVPHQQHGQDAPEDIDTRKAALYTMATCHSLRSVDGELVGDPLDVKMFEFTRWSYEEGHHGGGNMSEEDQGTLQPSIARPPADAKGDYEGAAQSNTNDRTFELGVLKSFEFVSQLRRASVIVRAFDQRSGDIYVKGAPECMKEICRPESFPSDYDELLADYTHKGYRVIGCATRHIKKLSWVKVQKMSRQEVESDLDFVGFIIFENKLKPTTTPVIEELLQSNITCVMVTGDNILTAISVARECGLMNKTAHCFIPHFAEGDSRDPNARLHWESIDNGIYQLDEKTLLPRPPPPEGDASLPYDISNLRNYSVAVSGDVFRWVIDYASPEVVRRMLVTGRVFARMSPDEKHELVEKLQSIDYCAGFCGDGANDCGALKAADVGISLSEAEASVAAPFTSRVFDIRCVPEVIREGRAALVTSFSCFKYMSLYSAIQFTSVSFLYASASNLGDFQFLFIDLALILPIAIFMSWAGPYPELSRKRPTADLVSRKVLTPLLGQMCICIIIQAVAFIAVREQPWFIPPKLKHDKSNIKNSENTALFLTSCFEYILSGVILNAGRPFRQRAIDNLPFVVMISVALLITLDLVLGPVQWVSHLMQLTYISWDFKLLIIGLGALYFTLAYMGEHYVFQRLARIIGQVTTAVTKKTKKRKEYKLIQEKMLF</sequence>
<dbReference type="SFLD" id="SFLDF00027">
    <property type="entry name" value="p-type_atpase"/>
    <property type="match status" value="1"/>
</dbReference>
<dbReference type="Gene3D" id="2.70.150.10">
    <property type="entry name" value="Calcium-transporting ATPase, cytoplasmic transduction domain A"/>
    <property type="match status" value="1"/>
</dbReference>
<dbReference type="SUPFAM" id="SSF81665">
    <property type="entry name" value="Calcium ATPase, transmembrane domain M"/>
    <property type="match status" value="1"/>
</dbReference>
<feature type="compositionally biased region" description="Basic and acidic residues" evidence="14">
    <location>
        <begin position="94"/>
        <end position="108"/>
    </location>
</feature>
<evidence type="ECO:0000256" key="6">
    <source>
        <dbReference type="ARBA" id="ARBA00022741"/>
    </source>
</evidence>
<organism evidence="17 18">
    <name type="scientific">Coniochaeta ligniaria NRRL 30616</name>
    <dbReference type="NCBI Taxonomy" id="1408157"/>
    <lineage>
        <taxon>Eukaryota</taxon>
        <taxon>Fungi</taxon>
        <taxon>Dikarya</taxon>
        <taxon>Ascomycota</taxon>
        <taxon>Pezizomycotina</taxon>
        <taxon>Sordariomycetes</taxon>
        <taxon>Sordariomycetidae</taxon>
        <taxon>Coniochaetales</taxon>
        <taxon>Coniochaetaceae</taxon>
        <taxon>Coniochaeta</taxon>
    </lineage>
</organism>
<dbReference type="InterPro" id="IPR023298">
    <property type="entry name" value="ATPase_P-typ_TM_dom_sf"/>
</dbReference>
<evidence type="ECO:0000256" key="7">
    <source>
        <dbReference type="ARBA" id="ARBA00022840"/>
    </source>
</evidence>
<feature type="transmembrane region" description="Helical" evidence="13">
    <location>
        <begin position="1245"/>
        <end position="1270"/>
    </location>
</feature>
<dbReference type="FunFam" id="2.70.150.10:FF:000119">
    <property type="entry name" value="Cation-transporting ATPase"/>
    <property type="match status" value="1"/>
</dbReference>
<gene>
    <name evidence="17" type="ORF">CONLIGDRAFT_631936</name>
</gene>
<feature type="transmembrane region" description="Helical" evidence="13">
    <location>
        <begin position="558"/>
        <end position="578"/>
    </location>
</feature>
<dbReference type="NCBIfam" id="TIGR01657">
    <property type="entry name" value="P-ATPase-V"/>
    <property type="match status" value="1"/>
</dbReference>
<keyword evidence="11 13" id="KW-0472">Membrane</keyword>
<dbReference type="GO" id="GO:0000329">
    <property type="term" value="C:fungal-type vacuole membrane"/>
    <property type="evidence" value="ECO:0007669"/>
    <property type="project" value="EnsemblFungi"/>
</dbReference>
<dbReference type="InterPro" id="IPR047819">
    <property type="entry name" value="P5A-ATPase_N"/>
</dbReference>
<keyword evidence="3" id="KW-0597">Phosphoprotein</keyword>
<dbReference type="Gene3D" id="3.40.50.1000">
    <property type="entry name" value="HAD superfamily/HAD-like"/>
    <property type="match status" value="1"/>
</dbReference>
<dbReference type="GO" id="GO:1903135">
    <property type="term" value="F:cupric ion binding"/>
    <property type="evidence" value="ECO:0007669"/>
    <property type="project" value="EnsemblFungi"/>
</dbReference>
<evidence type="ECO:0000256" key="5">
    <source>
        <dbReference type="ARBA" id="ARBA00022723"/>
    </source>
</evidence>
<reference evidence="17 18" key="1">
    <citation type="submission" date="2016-10" db="EMBL/GenBank/DDBJ databases">
        <title>Draft genome sequence of Coniochaeta ligniaria NRRL30616, a lignocellulolytic fungus for bioabatement of inhibitors in plant biomass hydrolysates.</title>
        <authorList>
            <consortium name="DOE Joint Genome Institute"/>
            <person name="Jimenez D.J."/>
            <person name="Hector R.E."/>
            <person name="Riley R."/>
            <person name="Sun H."/>
            <person name="Grigoriev I.V."/>
            <person name="Van Elsas J.D."/>
            <person name="Nichols N.N."/>
        </authorList>
    </citation>
    <scope>NUCLEOTIDE SEQUENCE [LARGE SCALE GENOMIC DNA]</scope>
    <source>
        <strain evidence="17 18">NRRL 30616</strain>
    </source>
</reference>
<keyword evidence="9 13" id="KW-1278">Translocase</keyword>
<evidence type="ECO:0000313" key="17">
    <source>
        <dbReference type="EMBL" id="OIW29863.1"/>
    </source>
</evidence>
<feature type="transmembrane region" description="Helical" evidence="13">
    <location>
        <begin position="374"/>
        <end position="394"/>
    </location>
</feature>
<dbReference type="GO" id="GO:0030145">
    <property type="term" value="F:manganese ion binding"/>
    <property type="evidence" value="ECO:0007669"/>
    <property type="project" value="EnsemblFungi"/>
</dbReference>
<evidence type="ECO:0000256" key="1">
    <source>
        <dbReference type="ARBA" id="ARBA00004141"/>
    </source>
</evidence>
<dbReference type="InterPro" id="IPR036412">
    <property type="entry name" value="HAD-like_sf"/>
</dbReference>
<evidence type="ECO:0000256" key="10">
    <source>
        <dbReference type="ARBA" id="ARBA00022989"/>
    </source>
</evidence>
<feature type="domain" description="P5B-type ATPase N-terminal" evidence="16">
    <location>
        <begin position="176"/>
        <end position="295"/>
    </location>
</feature>
<protein>
    <recommendedName>
        <fullName evidence="13">Cation-transporting ATPase</fullName>
        <ecNumber evidence="13">7.2.2.-</ecNumber>
    </recommendedName>
</protein>
<evidence type="ECO:0000256" key="14">
    <source>
        <dbReference type="SAM" id="MobiDB-lite"/>
    </source>
</evidence>
<dbReference type="EC" id="7.2.2.-" evidence="13"/>
<feature type="transmembrane region" description="Helical" evidence="13">
    <location>
        <begin position="1215"/>
        <end position="1233"/>
    </location>
</feature>
<keyword evidence="10 13" id="KW-1133">Transmembrane helix</keyword>
<dbReference type="GO" id="GO:0015662">
    <property type="term" value="F:P-type ion transporter activity"/>
    <property type="evidence" value="ECO:0007669"/>
    <property type="project" value="InterPro"/>
</dbReference>
<dbReference type="InterPro" id="IPR008250">
    <property type="entry name" value="ATPase_P-typ_transduc_dom_A_sf"/>
</dbReference>
<evidence type="ECO:0000259" key="15">
    <source>
        <dbReference type="Pfam" id="PF00122"/>
    </source>
</evidence>
<evidence type="ECO:0000256" key="4">
    <source>
        <dbReference type="ARBA" id="ARBA00022692"/>
    </source>
</evidence>
<evidence type="ECO:0000256" key="2">
    <source>
        <dbReference type="ARBA" id="ARBA00006000"/>
    </source>
</evidence>
<dbReference type="InterPro" id="IPR059000">
    <property type="entry name" value="ATPase_P-type_domA"/>
</dbReference>
<dbReference type="GO" id="GO:0030026">
    <property type="term" value="P:intracellular manganese ion homeostasis"/>
    <property type="evidence" value="ECO:0007669"/>
    <property type="project" value="EnsemblFungi"/>
</dbReference>
<evidence type="ECO:0000256" key="11">
    <source>
        <dbReference type="ARBA" id="ARBA00023136"/>
    </source>
</evidence>
<dbReference type="FunFam" id="3.40.1110.10:FF:000057">
    <property type="entry name" value="Cation-transporting ATPase"/>
    <property type="match status" value="1"/>
</dbReference>
<dbReference type="InterPro" id="IPR006544">
    <property type="entry name" value="P-type_TPase_V"/>
</dbReference>
<dbReference type="OrthoDB" id="48943at2759"/>
<feature type="region of interest" description="Disordered" evidence="14">
    <location>
        <begin position="1"/>
        <end position="33"/>
    </location>
</feature>
<dbReference type="InterPro" id="IPR018303">
    <property type="entry name" value="ATPase_P-typ_P_site"/>
</dbReference>
<comment type="similarity">
    <text evidence="2 13">Belongs to the cation transport ATPase (P-type) (TC 3.A.3) family. Type V subfamily.</text>
</comment>
<evidence type="ECO:0000313" key="18">
    <source>
        <dbReference type="Proteomes" id="UP000182658"/>
    </source>
</evidence>
<dbReference type="SUPFAM" id="SSF81653">
    <property type="entry name" value="Calcium ATPase, transduction domain A"/>
    <property type="match status" value="1"/>
</dbReference>
<feature type="transmembrane region" description="Helical" evidence="13">
    <location>
        <begin position="584"/>
        <end position="609"/>
    </location>
</feature>
<dbReference type="SUPFAM" id="SSF81660">
    <property type="entry name" value="Metal cation-transporting ATPase, ATP-binding domain N"/>
    <property type="match status" value="1"/>
</dbReference>
<dbReference type="PANTHER" id="PTHR45630:SF8">
    <property type="entry name" value="CATION-TRANSPORTING ATPASE"/>
    <property type="match status" value="1"/>
</dbReference>
<dbReference type="CDD" id="cd07542">
    <property type="entry name" value="P-type_ATPase_cation"/>
    <property type="match status" value="1"/>
</dbReference>
<feature type="region of interest" description="Disordered" evidence="14">
    <location>
        <begin position="736"/>
        <end position="770"/>
    </location>
</feature>
<dbReference type="SUPFAM" id="SSF56784">
    <property type="entry name" value="HAD-like"/>
    <property type="match status" value="1"/>
</dbReference>
<feature type="domain" description="P-type ATPase A" evidence="15">
    <location>
        <begin position="412"/>
        <end position="541"/>
    </location>
</feature>
<dbReference type="PRINTS" id="PR00119">
    <property type="entry name" value="CATATPASE"/>
</dbReference>
<dbReference type="Proteomes" id="UP000182658">
    <property type="component" value="Unassembled WGS sequence"/>
</dbReference>
<dbReference type="NCBIfam" id="TIGR01494">
    <property type="entry name" value="ATPase_P-type"/>
    <property type="match status" value="1"/>
</dbReference>
<dbReference type="GO" id="GO:0019829">
    <property type="term" value="F:ATPase-coupled monoatomic cation transmembrane transporter activity"/>
    <property type="evidence" value="ECO:0007669"/>
    <property type="project" value="UniProtKB-UniRule"/>
</dbReference>
<comment type="subcellular location">
    <subcellularLocation>
        <location evidence="1 13">Membrane</location>
        <topology evidence="1 13">Multi-pass membrane protein</topology>
    </subcellularLocation>
</comment>
<comment type="catalytic activity">
    <reaction evidence="12 13">
        <text>ATP + H2O = ADP + phosphate + H(+)</text>
        <dbReference type="Rhea" id="RHEA:13065"/>
        <dbReference type="ChEBI" id="CHEBI:15377"/>
        <dbReference type="ChEBI" id="CHEBI:15378"/>
        <dbReference type="ChEBI" id="CHEBI:30616"/>
        <dbReference type="ChEBI" id="CHEBI:43474"/>
        <dbReference type="ChEBI" id="CHEBI:456216"/>
    </reaction>
</comment>
<dbReference type="GO" id="GO:0006874">
    <property type="term" value="P:intracellular calcium ion homeostasis"/>
    <property type="evidence" value="ECO:0007669"/>
    <property type="project" value="TreeGrafter"/>
</dbReference>
<evidence type="ECO:0000259" key="16">
    <source>
        <dbReference type="Pfam" id="PF12409"/>
    </source>
</evidence>
<keyword evidence="6 13" id="KW-0547">Nucleotide-binding</keyword>
<feature type="compositionally biased region" description="Acidic residues" evidence="14">
    <location>
        <begin position="77"/>
        <end position="93"/>
    </location>
</feature>
<dbReference type="FunFam" id="3.40.50.1000:FF:000068">
    <property type="entry name" value="Cation-transporting ATPase"/>
    <property type="match status" value="1"/>
</dbReference>
<feature type="region of interest" description="Disordered" evidence="14">
    <location>
        <begin position="72"/>
        <end position="124"/>
    </location>
</feature>
<dbReference type="STRING" id="1408157.A0A1J7IQG6"/>
<evidence type="ECO:0000256" key="8">
    <source>
        <dbReference type="ARBA" id="ARBA00022842"/>
    </source>
</evidence>
<dbReference type="Pfam" id="PF12409">
    <property type="entry name" value="P5-ATPase"/>
    <property type="match status" value="1"/>
</dbReference>
<dbReference type="InterPro" id="IPR044492">
    <property type="entry name" value="P_typ_ATPase_HD_dom"/>
</dbReference>
<proteinExistence type="inferred from homology"/>
<feature type="transmembrane region" description="Helical" evidence="13">
    <location>
        <begin position="1168"/>
        <end position="1190"/>
    </location>
</feature>
<keyword evidence="7 13" id="KW-0067">ATP-binding</keyword>
<dbReference type="InterPro" id="IPR023214">
    <property type="entry name" value="HAD_sf"/>
</dbReference>
<dbReference type="InParanoid" id="A0A1J7IQG6"/>
<keyword evidence="18" id="KW-1185">Reference proteome</keyword>
<dbReference type="GO" id="GO:0006882">
    <property type="term" value="P:intracellular zinc ion homeostasis"/>
    <property type="evidence" value="ECO:0007669"/>
    <property type="project" value="EnsemblFungi"/>
</dbReference>
<dbReference type="InterPro" id="IPR001757">
    <property type="entry name" value="P_typ_ATPase"/>
</dbReference>
<dbReference type="GO" id="GO:0005524">
    <property type="term" value="F:ATP binding"/>
    <property type="evidence" value="ECO:0007669"/>
    <property type="project" value="UniProtKB-UniRule"/>
</dbReference>
<keyword evidence="8 13" id="KW-0460">Magnesium</keyword>
<feature type="transmembrane region" description="Helical" evidence="13">
    <location>
        <begin position="1282"/>
        <end position="1300"/>
    </location>
</feature>
<dbReference type="SFLD" id="SFLDG00002">
    <property type="entry name" value="C1.7:_P-type_atpase_like"/>
    <property type="match status" value="1"/>
</dbReference>
<dbReference type="InterPro" id="IPR047821">
    <property type="entry name" value="P5B-type_ATPase"/>
</dbReference>
<dbReference type="GO" id="GO:0008270">
    <property type="term" value="F:zinc ion binding"/>
    <property type="evidence" value="ECO:0007669"/>
    <property type="project" value="EnsemblFungi"/>
</dbReference>
<dbReference type="GO" id="GO:1990816">
    <property type="term" value="C:vacuole-mitochondrion membrane contact site"/>
    <property type="evidence" value="ECO:0007669"/>
    <property type="project" value="EnsemblFungi"/>
</dbReference>
<dbReference type="FunFam" id="1.20.1110.10:FF:000032">
    <property type="entry name" value="Cation-transporting ATPase"/>
    <property type="match status" value="1"/>
</dbReference>
<feature type="transmembrane region" description="Helical" evidence="13">
    <location>
        <begin position="189"/>
        <end position="210"/>
    </location>
</feature>
<keyword evidence="5 13" id="KW-0479">Metal-binding</keyword>
<dbReference type="Gene3D" id="3.40.1110.10">
    <property type="entry name" value="Calcium-transporting ATPase, cytoplasmic domain N"/>
    <property type="match status" value="1"/>
</dbReference>
<dbReference type="PANTHER" id="PTHR45630">
    <property type="entry name" value="CATION-TRANSPORTING ATPASE-RELATED"/>
    <property type="match status" value="1"/>
</dbReference>
<keyword evidence="4 13" id="KW-0812">Transmembrane</keyword>
<dbReference type="PROSITE" id="PS00154">
    <property type="entry name" value="ATPASE_E1_E2"/>
    <property type="match status" value="1"/>
</dbReference>
<evidence type="ECO:0000256" key="3">
    <source>
        <dbReference type="ARBA" id="ARBA00022553"/>
    </source>
</evidence>
<dbReference type="InterPro" id="IPR023299">
    <property type="entry name" value="ATPase_P-typ_cyto_dom_N"/>
</dbReference>
<dbReference type="GO" id="GO:0016887">
    <property type="term" value="F:ATP hydrolysis activity"/>
    <property type="evidence" value="ECO:0007669"/>
    <property type="project" value="InterPro"/>
</dbReference>
<evidence type="ECO:0000256" key="9">
    <source>
        <dbReference type="ARBA" id="ARBA00022967"/>
    </source>
</evidence>
<dbReference type="SFLD" id="SFLDS00003">
    <property type="entry name" value="Haloacid_Dehalogenase"/>
    <property type="match status" value="1"/>
</dbReference>
<name>A0A1J7IQG6_9PEZI</name>
<accession>A0A1J7IQG6</accession>
<evidence type="ECO:0000256" key="13">
    <source>
        <dbReference type="RuleBase" id="RU362082"/>
    </source>
</evidence>